<name>A0A4Y2D051_ARAVE</name>
<reference evidence="1 2" key="1">
    <citation type="journal article" date="2019" name="Sci. Rep.">
        <title>Orb-weaving spider Araneus ventricosus genome elucidates the spidroin gene catalogue.</title>
        <authorList>
            <person name="Kono N."/>
            <person name="Nakamura H."/>
            <person name="Ohtoshi R."/>
            <person name="Moran D.A.P."/>
            <person name="Shinohara A."/>
            <person name="Yoshida Y."/>
            <person name="Fujiwara M."/>
            <person name="Mori M."/>
            <person name="Tomita M."/>
            <person name="Arakawa K."/>
        </authorList>
    </citation>
    <scope>NUCLEOTIDE SEQUENCE [LARGE SCALE GENOMIC DNA]</scope>
</reference>
<sequence length="141" mass="15742">MIRQLTDRRRDRCGRPGLKRNYFSATIKGGAALSHVFCQKKNDIYFVRSAPPPSLGAPQVPSEVGPRGDIKHFTSLRSRRGDNSIVQGGGEGQKKLPFLSDFSFINSPTFAVIAVRNASSIILVFHICKKSSYMPLWKINY</sequence>
<dbReference type="EMBL" id="BGPR01000280">
    <property type="protein sequence ID" value="GBM10081.1"/>
    <property type="molecule type" value="Genomic_DNA"/>
</dbReference>
<proteinExistence type="predicted"/>
<comment type="caution">
    <text evidence="1">The sequence shown here is derived from an EMBL/GenBank/DDBJ whole genome shotgun (WGS) entry which is preliminary data.</text>
</comment>
<protein>
    <submittedName>
        <fullName evidence="1">Uncharacterized protein</fullName>
    </submittedName>
</protein>
<keyword evidence="2" id="KW-1185">Reference proteome</keyword>
<evidence type="ECO:0000313" key="1">
    <source>
        <dbReference type="EMBL" id="GBM10081.1"/>
    </source>
</evidence>
<organism evidence="1 2">
    <name type="scientific">Araneus ventricosus</name>
    <name type="common">Orbweaver spider</name>
    <name type="synonym">Epeira ventricosa</name>
    <dbReference type="NCBI Taxonomy" id="182803"/>
    <lineage>
        <taxon>Eukaryota</taxon>
        <taxon>Metazoa</taxon>
        <taxon>Ecdysozoa</taxon>
        <taxon>Arthropoda</taxon>
        <taxon>Chelicerata</taxon>
        <taxon>Arachnida</taxon>
        <taxon>Araneae</taxon>
        <taxon>Araneomorphae</taxon>
        <taxon>Entelegynae</taxon>
        <taxon>Araneoidea</taxon>
        <taxon>Araneidae</taxon>
        <taxon>Araneus</taxon>
    </lineage>
</organism>
<accession>A0A4Y2D051</accession>
<dbReference type="AlphaFoldDB" id="A0A4Y2D051"/>
<dbReference type="Proteomes" id="UP000499080">
    <property type="component" value="Unassembled WGS sequence"/>
</dbReference>
<evidence type="ECO:0000313" key="2">
    <source>
        <dbReference type="Proteomes" id="UP000499080"/>
    </source>
</evidence>
<gene>
    <name evidence="1" type="ORF">AVEN_92910_1</name>
</gene>